<dbReference type="Pfam" id="PF09917">
    <property type="entry name" value="DUF2147"/>
    <property type="match status" value="1"/>
</dbReference>
<reference evidence="3" key="1">
    <citation type="submission" date="2022-06" db="EMBL/GenBank/DDBJ databases">
        <title>Devosia sp. XJ19-45 genome assembly.</title>
        <authorList>
            <person name="Li B."/>
            <person name="Cai M."/>
            <person name="Nie G."/>
            <person name="Li W."/>
        </authorList>
    </citation>
    <scope>NUCLEOTIDE SEQUENCE</scope>
    <source>
        <strain evidence="3">XJ19-45</strain>
    </source>
</reference>
<protein>
    <submittedName>
        <fullName evidence="3">DUF2147 domain-containing protein</fullName>
    </submittedName>
</protein>
<keyword evidence="1" id="KW-0732">Signal</keyword>
<feature type="domain" description="DUF2147" evidence="2">
    <location>
        <begin position="40"/>
        <end position="165"/>
    </location>
</feature>
<dbReference type="RefSeq" id="WP_254673223.1">
    <property type="nucleotide sequence ID" value="NZ_JAMWDU010000001.1"/>
</dbReference>
<evidence type="ECO:0000313" key="4">
    <source>
        <dbReference type="Proteomes" id="UP001060275"/>
    </source>
</evidence>
<organism evidence="3 4">
    <name type="scientific">Devosia ureilytica</name>
    <dbReference type="NCBI Taxonomy" id="2952754"/>
    <lineage>
        <taxon>Bacteria</taxon>
        <taxon>Pseudomonadati</taxon>
        <taxon>Pseudomonadota</taxon>
        <taxon>Alphaproteobacteria</taxon>
        <taxon>Hyphomicrobiales</taxon>
        <taxon>Devosiaceae</taxon>
        <taxon>Devosia</taxon>
    </lineage>
</organism>
<name>A0A9Q4AL02_9HYPH</name>
<dbReference type="PANTHER" id="PTHR36919">
    <property type="entry name" value="BLR1215 PROTEIN"/>
    <property type="match status" value="1"/>
</dbReference>
<evidence type="ECO:0000313" key="3">
    <source>
        <dbReference type="EMBL" id="MCP8885557.1"/>
    </source>
</evidence>
<evidence type="ECO:0000256" key="1">
    <source>
        <dbReference type="SAM" id="SignalP"/>
    </source>
</evidence>
<dbReference type="Gene3D" id="2.40.128.520">
    <property type="match status" value="1"/>
</dbReference>
<evidence type="ECO:0000259" key="2">
    <source>
        <dbReference type="Pfam" id="PF09917"/>
    </source>
</evidence>
<dbReference type="PANTHER" id="PTHR36919:SF2">
    <property type="entry name" value="BLL6627 PROTEIN"/>
    <property type="match status" value="1"/>
</dbReference>
<dbReference type="EMBL" id="JAMWDU010000001">
    <property type="protein sequence ID" value="MCP8885557.1"/>
    <property type="molecule type" value="Genomic_DNA"/>
</dbReference>
<dbReference type="InterPro" id="IPR019223">
    <property type="entry name" value="DUF2147"/>
</dbReference>
<dbReference type="Proteomes" id="UP001060275">
    <property type="component" value="Unassembled WGS sequence"/>
</dbReference>
<comment type="caution">
    <text evidence="3">The sequence shown here is derived from an EMBL/GenBank/DDBJ whole genome shotgun (WGS) entry which is preliminary data.</text>
</comment>
<accession>A0A9Q4AL02</accession>
<dbReference type="AlphaFoldDB" id="A0A9Q4AL02"/>
<keyword evidence="4" id="KW-1185">Reference proteome</keyword>
<feature type="chain" id="PRO_5040433328" evidence="1">
    <location>
        <begin position="29"/>
        <end position="186"/>
    </location>
</feature>
<feature type="signal peptide" evidence="1">
    <location>
        <begin position="1"/>
        <end position="28"/>
    </location>
</feature>
<sequence>MTRGIELKRVWTGPIAALGLLLCGTVAAQEAPVAPAPVEGVWRTVLQSEITISPCERGYCGHLSRIVVPEGMLSGAEAEAAAAMEPEEFFDHRNKDPALRTRPMLGLQILTLWQGNQPHIYDGEIYNPEDGNSYTGYVELVGPDTLRLNGCVLFNVVCRGEDWTRVPADELEARAAAEADAAPAVE</sequence>
<gene>
    <name evidence="3" type="ORF">NF348_00360</name>
</gene>
<proteinExistence type="predicted"/>